<feature type="domain" description="DNA topoisomerase type IA zn finger" evidence="3">
    <location>
        <begin position="269"/>
        <end position="299"/>
    </location>
</feature>
<dbReference type="InterPro" id="IPR011856">
    <property type="entry name" value="tRNA_endonuc-like_dom_sf"/>
</dbReference>
<feature type="region of interest" description="Disordered" evidence="1">
    <location>
        <begin position="84"/>
        <end position="124"/>
    </location>
</feature>
<keyword evidence="2" id="KW-1133">Transmembrane helix</keyword>
<evidence type="ECO:0000259" key="4">
    <source>
        <dbReference type="Pfam" id="PF04471"/>
    </source>
</evidence>
<evidence type="ECO:0000256" key="2">
    <source>
        <dbReference type="SAM" id="Phobius"/>
    </source>
</evidence>
<keyword evidence="5" id="KW-0540">Nuclease</keyword>
<dbReference type="Pfam" id="PF01396">
    <property type="entry name" value="Zn_ribbon_Top1"/>
    <property type="match status" value="1"/>
</dbReference>
<accession>A0A9X8D1N1</accession>
<dbReference type="SUPFAM" id="SSF57783">
    <property type="entry name" value="Zinc beta-ribbon"/>
    <property type="match status" value="1"/>
</dbReference>
<reference evidence="5 6" key="1">
    <citation type="submission" date="2018-09" db="EMBL/GenBank/DDBJ databases">
        <title>Acidovorax cavernicola nov. sp. isolated from Gruta de las Maravillas (Aracena, Spain).</title>
        <authorList>
            <person name="Jurado V."/>
            <person name="Gutierrez-Patricio S."/>
            <person name="Gonzalez-Pimentel J.L."/>
            <person name="Miller A.Z."/>
            <person name="Laiz L."/>
            <person name="Saiz-Jimenez C."/>
        </authorList>
    </citation>
    <scope>NUCLEOTIDE SEQUENCE [LARGE SCALE GENOMIC DNA]</scope>
    <source>
        <strain evidence="5 6">1011MAR4D40.2</strain>
    </source>
</reference>
<dbReference type="InterPro" id="IPR052906">
    <property type="entry name" value="Type_IV_Methyl-Rstrct_Enzyme"/>
</dbReference>
<evidence type="ECO:0000313" key="6">
    <source>
        <dbReference type="Proteomes" id="UP000265619"/>
    </source>
</evidence>
<dbReference type="Gene3D" id="3.30.65.10">
    <property type="entry name" value="Bacterial Topoisomerase I, domain 1"/>
    <property type="match status" value="1"/>
</dbReference>
<dbReference type="GO" id="GO:0009307">
    <property type="term" value="P:DNA restriction-modification system"/>
    <property type="evidence" value="ECO:0007669"/>
    <property type="project" value="InterPro"/>
</dbReference>
<dbReference type="GO" id="GO:0006265">
    <property type="term" value="P:DNA topological change"/>
    <property type="evidence" value="ECO:0007669"/>
    <property type="project" value="InterPro"/>
</dbReference>
<feature type="compositionally biased region" description="Polar residues" evidence="1">
    <location>
        <begin position="113"/>
        <end position="124"/>
    </location>
</feature>
<sequence length="312" mass="33804">MARQTRAERRRERAQQELAGKGWTAIFVGIVLLVVAPAFLKGPIVGALGPALRPAGWLALAIGAVLLGLHYIVRRQPARVAIDPAAPQAAARPTPASTAERREPVLSTAPWKESSSTTVPHTDQKSQWGPAVLRAIEWRRFEALCEALYAQAGFTTRSQSHGADGGVDIWLQSRHSDVPRIVQCKHWQGKAVGVKEMREFLGVMASHQLKSGTYVTSSTFSTEATAFAKANGIHAQDGAALLRLIAQRTPEQQAALLAVAYEGEYWRPTCASCGTKMVEKTSSRNDGSFWGCANYPKCRGRTIPKSKAPVAI</sequence>
<dbReference type="OrthoDB" id="5782056at2"/>
<comment type="caution">
    <text evidence="5">The sequence shown here is derived from an EMBL/GenBank/DDBJ whole genome shotgun (WGS) entry which is preliminary data.</text>
</comment>
<dbReference type="PANTHER" id="PTHR30015:SF7">
    <property type="entry name" value="TYPE IV METHYL-DIRECTED RESTRICTION ENZYME ECOKMRR"/>
    <property type="match status" value="1"/>
</dbReference>
<feature type="compositionally biased region" description="Low complexity" evidence="1">
    <location>
        <begin position="84"/>
        <end position="98"/>
    </location>
</feature>
<keyword evidence="6" id="KW-1185">Reference proteome</keyword>
<dbReference type="InterPro" id="IPR011335">
    <property type="entry name" value="Restrct_endonuc-II-like"/>
</dbReference>
<dbReference type="EMBL" id="QXMN01000033">
    <property type="protein sequence ID" value="RIX76304.1"/>
    <property type="molecule type" value="Genomic_DNA"/>
</dbReference>
<dbReference type="SUPFAM" id="SSF52980">
    <property type="entry name" value="Restriction endonuclease-like"/>
    <property type="match status" value="1"/>
</dbReference>
<name>A0A9X8D1N1_9BURK</name>
<dbReference type="InterPro" id="IPR013498">
    <property type="entry name" value="Topo_IA_Znf"/>
</dbReference>
<keyword evidence="5" id="KW-0255">Endonuclease</keyword>
<feature type="transmembrane region" description="Helical" evidence="2">
    <location>
        <begin position="21"/>
        <end position="40"/>
    </location>
</feature>
<dbReference type="AlphaFoldDB" id="A0A9X8D1N1"/>
<organism evidence="5 6">
    <name type="scientific">Acidovorax cavernicola</name>
    <dbReference type="NCBI Taxonomy" id="1675792"/>
    <lineage>
        <taxon>Bacteria</taxon>
        <taxon>Pseudomonadati</taxon>
        <taxon>Pseudomonadota</taxon>
        <taxon>Betaproteobacteria</taxon>
        <taxon>Burkholderiales</taxon>
        <taxon>Comamonadaceae</taxon>
        <taxon>Acidovorax</taxon>
    </lineage>
</organism>
<gene>
    <name evidence="5" type="ORF">D3H34_22410</name>
</gene>
<dbReference type="GO" id="GO:0005694">
    <property type="term" value="C:chromosome"/>
    <property type="evidence" value="ECO:0007669"/>
    <property type="project" value="InterPro"/>
</dbReference>
<evidence type="ECO:0000313" key="5">
    <source>
        <dbReference type="EMBL" id="RIX76304.1"/>
    </source>
</evidence>
<dbReference type="InterPro" id="IPR007560">
    <property type="entry name" value="Restrct_endonuc_IV_Mrr"/>
</dbReference>
<evidence type="ECO:0000256" key="1">
    <source>
        <dbReference type="SAM" id="MobiDB-lite"/>
    </source>
</evidence>
<dbReference type="Proteomes" id="UP000265619">
    <property type="component" value="Unassembled WGS sequence"/>
</dbReference>
<feature type="domain" description="Restriction endonuclease type IV Mrr" evidence="4">
    <location>
        <begin position="133"/>
        <end position="245"/>
    </location>
</feature>
<feature type="transmembrane region" description="Helical" evidence="2">
    <location>
        <begin position="55"/>
        <end position="73"/>
    </location>
</feature>
<dbReference type="Pfam" id="PF04471">
    <property type="entry name" value="Mrr_cat"/>
    <property type="match status" value="1"/>
</dbReference>
<proteinExistence type="predicted"/>
<keyword evidence="2" id="KW-0472">Membrane</keyword>
<dbReference type="GO" id="GO:0015666">
    <property type="term" value="F:restriction endodeoxyribonuclease activity"/>
    <property type="evidence" value="ECO:0007669"/>
    <property type="project" value="TreeGrafter"/>
</dbReference>
<dbReference type="RefSeq" id="WP_119556456.1">
    <property type="nucleotide sequence ID" value="NZ_QXMN01000033.1"/>
</dbReference>
<protein>
    <submittedName>
        <fullName evidence="5">Restriction endonuclease</fullName>
    </submittedName>
</protein>
<dbReference type="Gene3D" id="3.40.1350.10">
    <property type="match status" value="1"/>
</dbReference>
<evidence type="ECO:0000259" key="3">
    <source>
        <dbReference type="Pfam" id="PF01396"/>
    </source>
</evidence>
<dbReference type="PANTHER" id="PTHR30015">
    <property type="entry name" value="MRR RESTRICTION SYSTEM PROTEIN"/>
    <property type="match status" value="1"/>
</dbReference>
<dbReference type="GO" id="GO:0003677">
    <property type="term" value="F:DNA binding"/>
    <property type="evidence" value="ECO:0007669"/>
    <property type="project" value="InterPro"/>
</dbReference>
<keyword evidence="5" id="KW-0378">Hydrolase</keyword>
<dbReference type="GO" id="GO:0003916">
    <property type="term" value="F:DNA topoisomerase activity"/>
    <property type="evidence" value="ECO:0007669"/>
    <property type="project" value="InterPro"/>
</dbReference>
<keyword evidence="2" id="KW-0812">Transmembrane</keyword>